<comment type="caution">
    <text evidence="4">The sequence shown here is derived from an EMBL/GenBank/DDBJ whole genome shotgun (WGS) entry which is preliminary data.</text>
</comment>
<feature type="region of interest" description="Disordered" evidence="2">
    <location>
        <begin position="67"/>
        <end position="89"/>
    </location>
</feature>
<keyword evidence="5" id="KW-1185">Reference proteome</keyword>
<protein>
    <recommendedName>
        <fullName evidence="3">DUF3719 domain-containing protein</fullName>
    </recommendedName>
</protein>
<dbReference type="PANTHER" id="PTHR31997">
    <property type="entry name" value="AGAP003710-PA"/>
    <property type="match status" value="1"/>
</dbReference>
<dbReference type="Pfam" id="PF12516">
    <property type="entry name" value="DUF3719"/>
    <property type="match status" value="1"/>
</dbReference>
<evidence type="ECO:0000259" key="3">
    <source>
        <dbReference type="Pfam" id="PF12516"/>
    </source>
</evidence>
<proteinExistence type="inferred from homology"/>
<name>A0ABQ9W0J1_SAGOE</name>
<comment type="similarity">
    <text evidence="1">Belongs to the FAM149 family.</text>
</comment>
<accession>A0ABQ9W0J1</accession>
<dbReference type="Proteomes" id="UP001266305">
    <property type="component" value="Unassembled WGS sequence"/>
</dbReference>
<reference evidence="4 5" key="1">
    <citation type="submission" date="2023-05" db="EMBL/GenBank/DDBJ databases">
        <title>B98-5 Cell Line De Novo Hybrid Assembly: An Optical Mapping Approach.</title>
        <authorList>
            <person name="Kananen K."/>
            <person name="Auerbach J.A."/>
            <person name="Kautto E."/>
            <person name="Blachly J.S."/>
        </authorList>
    </citation>
    <scope>NUCLEOTIDE SEQUENCE [LARGE SCALE GENOMIC DNA]</scope>
    <source>
        <strain evidence="4">B95-8</strain>
        <tissue evidence="4">Cell line</tissue>
    </source>
</reference>
<sequence>EFDEASAQTVQRLLWEVEEMLFEGKVNPQTQSLLAECGEWTRRSLHLRVLGRQLILPTDEGVQHFQGSAPGSAVHRAPLSACRHSSDIR</sequence>
<evidence type="ECO:0000256" key="1">
    <source>
        <dbReference type="ARBA" id="ARBA00008309"/>
    </source>
</evidence>
<evidence type="ECO:0000256" key="2">
    <source>
        <dbReference type="SAM" id="MobiDB-lite"/>
    </source>
</evidence>
<evidence type="ECO:0000313" key="4">
    <source>
        <dbReference type="EMBL" id="KAK2114940.1"/>
    </source>
</evidence>
<feature type="non-terminal residue" evidence="4">
    <location>
        <position position="89"/>
    </location>
</feature>
<gene>
    <name evidence="4" type="ORF">P7K49_005565</name>
</gene>
<dbReference type="InterPro" id="IPR039630">
    <property type="entry name" value="FAM149"/>
</dbReference>
<organism evidence="4 5">
    <name type="scientific">Saguinus oedipus</name>
    <name type="common">Cotton-top tamarin</name>
    <name type="synonym">Oedipomidas oedipus</name>
    <dbReference type="NCBI Taxonomy" id="9490"/>
    <lineage>
        <taxon>Eukaryota</taxon>
        <taxon>Metazoa</taxon>
        <taxon>Chordata</taxon>
        <taxon>Craniata</taxon>
        <taxon>Vertebrata</taxon>
        <taxon>Euteleostomi</taxon>
        <taxon>Mammalia</taxon>
        <taxon>Eutheria</taxon>
        <taxon>Euarchontoglires</taxon>
        <taxon>Primates</taxon>
        <taxon>Haplorrhini</taxon>
        <taxon>Platyrrhini</taxon>
        <taxon>Cebidae</taxon>
        <taxon>Callitrichinae</taxon>
        <taxon>Saguinus</taxon>
    </lineage>
</organism>
<feature type="non-terminal residue" evidence="4">
    <location>
        <position position="1"/>
    </location>
</feature>
<dbReference type="PANTHER" id="PTHR31997:SF2">
    <property type="entry name" value="PROTEIN FAM149A"/>
    <property type="match status" value="1"/>
</dbReference>
<feature type="domain" description="DUF3719" evidence="3">
    <location>
        <begin position="20"/>
        <end position="85"/>
    </location>
</feature>
<dbReference type="InterPro" id="IPR022194">
    <property type="entry name" value="DUF3719"/>
</dbReference>
<dbReference type="EMBL" id="JASSZA010000003">
    <property type="protein sequence ID" value="KAK2114940.1"/>
    <property type="molecule type" value="Genomic_DNA"/>
</dbReference>
<evidence type="ECO:0000313" key="5">
    <source>
        <dbReference type="Proteomes" id="UP001266305"/>
    </source>
</evidence>